<proteinExistence type="predicted"/>
<reference evidence="1" key="2">
    <citation type="journal article" date="2022" name="Res Sq">
        <title>Comparative Genomics Reveals Insights into the Divergent Evolution of Astigmatic Mites and Household Pest Adaptations.</title>
        <authorList>
            <person name="Xiong Q."/>
            <person name="Wan A.T.-Y."/>
            <person name="Liu X.-Y."/>
            <person name="Fung C.S.-H."/>
            <person name="Xiao X."/>
            <person name="Malainual N."/>
            <person name="Hou J."/>
            <person name="Wang L."/>
            <person name="Wang M."/>
            <person name="Yang K."/>
            <person name="Cui Y."/>
            <person name="Leung E."/>
            <person name="Nong W."/>
            <person name="Shin S.-K."/>
            <person name="Au S."/>
            <person name="Jeong K.Y."/>
            <person name="Chew F.T."/>
            <person name="Hui J."/>
            <person name="Leung T.F."/>
            <person name="Tungtrongchitr A."/>
            <person name="Zhong N."/>
            <person name="Liu Z."/>
            <person name="Tsui S."/>
        </authorList>
    </citation>
    <scope>NUCLEOTIDE SEQUENCE</scope>
    <source>
        <strain evidence="1">Derf</strain>
        <tissue evidence="1">Whole organism</tissue>
    </source>
</reference>
<sequence>MPSFIYEKRYSFQPIQNDDKRHNVNVPLLTALHVVIRSDTFYTDCLMLLKYGDVGGVRPGLDVIVEAYKL</sequence>
<dbReference type="Proteomes" id="UP000790347">
    <property type="component" value="Unassembled WGS sequence"/>
</dbReference>
<dbReference type="EMBL" id="ASGP02000003">
    <property type="protein sequence ID" value="KAH9516518.1"/>
    <property type="molecule type" value="Genomic_DNA"/>
</dbReference>
<evidence type="ECO:0000313" key="2">
    <source>
        <dbReference type="Proteomes" id="UP000790347"/>
    </source>
</evidence>
<protein>
    <submittedName>
        <fullName evidence="1">Uncharacterized protein</fullName>
    </submittedName>
</protein>
<organism evidence="1 2">
    <name type="scientific">Dermatophagoides farinae</name>
    <name type="common">American house dust mite</name>
    <dbReference type="NCBI Taxonomy" id="6954"/>
    <lineage>
        <taxon>Eukaryota</taxon>
        <taxon>Metazoa</taxon>
        <taxon>Ecdysozoa</taxon>
        <taxon>Arthropoda</taxon>
        <taxon>Chelicerata</taxon>
        <taxon>Arachnida</taxon>
        <taxon>Acari</taxon>
        <taxon>Acariformes</taxon>
        <taxon>Sarcoptiformes</taxon>
        <taxon>Astigmata</taxon>
        <taxon>Psoroptidia</taxon>
        <taxon>Analgoidea</taxon>
        <taxon>Pyroglyphidae</taxon>
        <taxon>Dermatophagoidinae</taxon>
        <taxon>Dermatophagoides</taxon>
    </lineage>
</organism>
<keyword evidence="2" id="KW-1185">Reference proteome</keyword>
<dbReference type="AlphaFoldDB" id="A0A922I0Y2"/>
<name>A0A922I0Y2_DERFA</name>
<accession>A0A922I0Y2</accession>
<evidence type="ECO:0000313" key="1">
    <source>
        <dbReference type="EMBL" id="KAH9516518.1"/>
    </source>
</evidence>
<gene>
    <name evidence="1" type="ORF">DERF_007253</name>
</gene>
<reference evidence="1" key="1">
    <citation type="submission" date="2013-05" db="EMBL/GenBank/DDBJ databases">
        <authorList>
            <person name="Yim A.K.Y."/>
            <person name="Chan T.F."/>
            <person name="Ji K.M."/>
            <person name="Liu X.Y."/>
            <person name="Zhou J.W."/>
            <person name="Li R.Q."/>
            <person name="Yang K.Y."/>
            <person name="Li J."/>
            <person name="Li M."/>
            <person name="Law P.T.W."/>
            <person name="Wu Y.L."/>
            <person name="Cai Z.L."/>
            <person name="Qin H."/>
            <person name="Bao Y."/>
            <person name="Leung R.K.K."/>
            <person name="Ng P.K.S."/>
            <person name="Zou J."/>
            <person name="Zhong X.J."/>
            <person name="Ran P.X."/>
            <person name="Zhong N.S."/>
            <person name="Liu Z.G."/>
            <person name="Tsui S.K.W."/>
        </authorList>
    </citation>
    <scope>NUCLEOTIDE SEQUENCE</scope>
    <source>
        <strain evidence="1">Derf</strain>
        <tissue evidence="1">Whole organism</tissue>
    </source>
</reference>
<comment type="caution">
    <text evidence="1">The sequence shown here is derived from an EMBL/GenBank/DDBJ whole genome shotgun (WGS) entry which is preliminary data.</text>
</comment>